<name>A0A8J7GJV9_9ACTN</name>
<evidence type="ECO:0000313" key="4">
    <source>
        <dbReference type="Proteomes" id="UP000622552"/>
    </source>
</evidence>
<dbReference type="GO" id="GO:0015628">
    <property type="term" value="P:protein secretion by the type II secretion system"/>
    <property type="evidence" value="ECO:0007669"/>
    <property type="project" value="TreeGrafter"/>
</dbReference>
<dbReference type="Pfam" id="PF10531">
    <property type="entry name" value="SLBB"/>
    <property type="match status" value="1"/>
</dbReference>
<dbReference type="GO" id="GO:0015627">
    <property type="term" value="C:type II protein secretion system complex"/>
    <property type="evidence" value="ECO:0007669"/>
    <property type="project" value="TreeGrafter"/>
</dbReference>
<dbReference type="EMBL" id="JADOUF010000001">
    <property type="protein sequence ID" value="MBG6140799.1"/>
    <property type="molecule type" value="Genomic_DNA"/>
</dbReference>
<proteinExistence type="predicted"/>
<dbReference type="SUPFAM" id="SSF47781">
    <property type="entry name" value="RuvA domain 2-like"/>
    <property type="match status" value="1"/>
</dbReference>
<dbReference type="AlphaFoldDB" id="A0A8J7GJV9"/>
<dbReference type="InterPro" id="IPR051675">
    <property type="entry name" value="Endo/Exo/Phosphatase_dom_1"/>
</dbReference>
<dbReference type="SUPFAM" id="SSF142984">
    <property type="entry name" value="Nqo1 middle domain-like"/>
    <property type="match status" value="1"/>
</dbReference>
<dbReference type="NCBIfam" id="TIGR00426">
    <property type="entry name" value="competence protein ComEA helix-hairpin-helix repeat region"/>
    <property type="match status" value="1"/>
</dbReference>
<accession>A0A8J7GJV9</accession>
<evidence type="ECO:0000256" key="1">
    <source>
        <dbReference type="SAM" id="MobiDB-lite"/>
    </source>
</evidence>
<keyword evidence="4" id="KW-1185">Reference proteome</keyword>
<comment type="caution">
    <text evidence="3">The sequence shown here is derived from an EMBL/GenBank/DDBJ whole genome shotgun (WGS) entry which is preliminary data.</text>
</comment>
<dbReference type="Proteomes" id="UP000622552">
    <property type="component" value="Unassembled WGS sequence"/>
</dbReference>
<dbReference type="PANTHER" id="PTHR21180">
    <property type="entry name" value="ENDONUCLEASE/EXONUCLEASE/PHOSPHATASE FAMILY DOMAIN-CONTAINING PROTEIN 1"/>
    <property type="match status" value="1"/>
</dbReference>
<dbReference type="Pfam" id="PF12836">
    <property type="entry name" value="HHH_3"/>
    <property type="match status" value="1"/>
</dbReference>
<gene>
    <name evidence="3" type="ORF">IW245_006993</name>
</gene>
<feature type="region of interest" description="Disordered" evidence="1">
    <location>
        <begin position="124"/>
        <end position="171"/>
    </location>
</feature>
<sequence length="371" mass="37909">MPTETPVWADTVRARLIRLTGSEPSLSTSGPDDEDWPPLPDIPNGPFPVRGGSDDGAAVPLRGRSGDGAVVAGRAGPEQQPLLVVRARRSPGDLGGPVVTVHAASARWAPPDPVAAQGGWDQLAGRSLPVPVGGSPPDDAVDSSPGRRQARDDASDSNLGRRQVRDDAVDSGFDPLAGGSLLERLRIDPGRRGVRALAAVVLLVALGAAGVAYWNRPEPTPVAPVRAAHPSPTTAASLVVAVTGKVRRPGLVRVAAGSRVADVVEAAGGALPDVELDGLNLARKVTDGELIVVGGPAPGAPGVPGVPPGKVNLNTASPAELDVLPGVGPVTAQRIIEYRTAHGPFADISGLRHVEGIGDARFEQLKDLVTV</sequence>
<organism evidence="3 4">
    <name type="scientific">Longispora fulva</name>
    <dbReference type="NCBI Taxonomy" id="619741"/>
    <lineage>
        <taxon>Bacteria</taxon>
        <taxon>Bacillati</taxon>
        <taxon>Actinomycetota</taxon>
        <taxon>Actinomycetes</taxon>
        <taxon>Micromonosporales</taxon>
        <taxon>Micromonosporaceae</taxon>
        <taxon>Longispora</taxon>
    </lineage>
</organism>
<dbReference type="Gene3D" id="1.10.150.320">
    <property type="entry name" value="Photosystem II 12 kDa extrinsic protein"/>
    <property type="match status" value="1"/>
</dbReference>
<feature type="region of interest" description="Disordered" evidence="1">
    <location>
        <begin position="20"/>
        <end position="78"/>
    </location>
</feature>
<dbReference type="InterPro" id="IPR010994">
    <property type="entry name" value="RuvA_2-like"/>
</dbReference>
<feature type="domain" description="Soluble ligand binding" evidence="2">
    <location>
        <begin position="239"/>
        <end position="293"/>
    </location>
</feature>
<dbReference type="PANTHER" id="PTHR21180:SF32">
    <property type="entry name" value="ENDONUCLEASE_EXONUCLEASE_PHOSPHATASE FAMILY DOMAIN-CONTAINING PROTEIN 1"/>
    <property type="match status" value="1"/>
</dbReference>
<evidence type="ECO:0000259" key="2">
    <source>
        <dbReference type="Pfam" id="PF10531"/>
    </source>
</evidence>
<reference evidence="3" key="1">
    <citation type="submission" date="2020-11" db="EMBL/GenBank/DDBJ databases">
        <title>Sequencing the genomes of 1000 actinobacteria strains.</title>
        <authorList>
            <person name="Klenk H.-P."/>
        </authorList>
    </citation>
    <scope>NUCLEOTIDE SEQUENCE</scope>
    <source>
        <strain evidence="3">DSM 45356</strain>
    </source>
</reference>
<feature type="compositionally biased region" description="Pro residues" evidence="1">
    <location>
        <begin position="37"/>
        <end position="46"/>
    </location>
</feature>
<dbReference type="InterPro" id="IPR019554">
    <property type="entry name" value="Soluble_ligand-bd"/>
</dbReference>
<dbReference type="InterPro" id="IPR004509">
    <property type="entry name" value="Competence_ComEA_HhH"/>
</dbReference>
<protein>
    <submittedName>
        <fullName evidence="3">ComEA protein</fullName>
    </submittedName>
</protein>
<evidence type="ECO:0000313" key="3">
    <source>
        <dbReference type="EMBL" id="MBG6140799.1"/>
    </source>
</evidence>